<keyword evidence="1" id="KW-1133">Transmembrane helix</keyword>
<protein>
    <submittedName>
        <fullName evidence="2">Uncharacterized protein</fullName>
    </submittedName>
</protein>
<organism evidence="2">
    <name type="scientific">uncultured Sulfurovum sp</name>
    <dbReference type="NCBI Taxonomy" id="269237"/>
    <lineage>
        <taxon>Bacteria</taxon>
        <taxon>Pseudomonadati</taxon>
        <taxon>Campylobacterota</taxon>
        <taxon>Epsilonproteobacteria</taxon>
        <taxon>Campylobacterales</taxon>
        <taxon>Sulfurovaceae</taxon>
        <taxon>Sulfurovum</taxon>
        <taxon>environmental samples</taxon>
    </lineage>
</organism>
<evidence type="ECO:0000313" key="2">
    <source>
        <dbReference type="EMBL" id="CAA6815066.1"/>
    </source>
</evidence>
<dbReference type="InterPro" id="IPR027417">
    <property type="entry name" value="P-loop_NTPase"/>
</dbReference>
<keyword evidence="1" id="KW-0472">Membrane</keyword>
<proteinExistence type="predicted"/>
<dbReference type="PANTHER" id="PTHR34301:SF8">
    <property type="entry name" value="ATPASE DOMAIN-CONTAINING PROTEIN"/>
    <property type="match status" value="1"/>
</dbReference>
<dbReference type="Gene3D" id="3.40.50.300">
    <property type="entry name" value="P-loop containing nucleotide triphosphate hydrolases"/>
    <property type="match status" value="1"/>
</dbReference>
<dbReference type="AlphaFoldDB" id="A0A6S6TA09"/>
<reference evidence="2" key="1">
    <citation type="submission" date="2020-01" db="EMBL/GenBank/DDBJ databases">
        <authorList>
            <person name="Meier V. D."/>
            <person name="Meier V D."/>
        </authorList>
    </citation>
    <scope>NUCLEOTIDE SEQUENCE</scope>
    <source>
        <strain evidence="2">HLG_WM_MAG_03</strain>
    </source>
</reference>
<feature type="transmembrane region" description="Helical" evidence="1">
    <location>
        <begin position="59"/>
        <end position="80"/>
    </location>
</feature>
<dbReference type="EMBL" id="CACVAR010000248">
    <property type="protein sequence ID" value="CAA6815066.1"/>
    <property type="molecule type" value="Genomic_DNA"/>
</dbReference>
<feature type="transmembrane region" description="Helical" evidence="1">
    <location>
        <begin position="32"/>
        <end position="53"/>
    </location>
</feature>
<evidence type="ECO:0000256" key="1">
    <source>
        <dbReference type="SAM" id="Phobius"/>
    </source>
</evidence>
<name>A0A6S6TA09_9BACT</name>
<accession>A0A6S6TA09</accession>
<keyword evidence="1" id="KW-0812">Transmembrane</keyword>
<sequence>MRATMKLKQLFKSFLRLLVKIKKKYSSGYKNILIMHVSFIMIVLIEIVVRIELKKIELLLSAILLVLIYFSLISFINKFFNFIFEIEKRPENIYRLSPKDLRRMKFLYLWKSIIKNANVSEETFLQTLAFFNSNSEQKANTFSQSIGAISCDKKGEFYQLKMGDDFNLSSLRNFLLYISDEPSQSIYKKLVGLNDKIFVLTSEVEQNNMAKLAHEKSNRLLAPSLKELTAFLLSSDKEQEFISILSKCLLFKDVSPYQINGDVKNENNFFGRVEILREIISNNSANYLLVGARQLGKSSVLKALERRYEQNELCYHAFTLDESGDVMTALCKALNLVEGSSLEQVVDTIKAEKQKVIFLIDEADKFVQNEKENGYLLTSVFRKLAQEGEAMFILAGFWTLYEYVTLDYQSPLKNFGKLIILGGLEKEACRELMLEPMERIGIQYEDESIVEKTIELCGYRANYIATVCDVVLQSLEHSSISQKDVDDALESDAIDKMLKGWGAMSANEKVNRLDRLIVYMTIEKESFRLGDVVTAIKEKGLSIDTQKIDESLERLVLGYVVGKHKGNYTYRIPLLRERLLEEDLAFLIEGEILGLK</sequence>
<dbReference type="SUPFAM" id="SSF52540">
    <property type="entry name" value="P-loop containing nucleoside triphosphate hydrolases"/>
    <property type="match status" value="1"/>
</dbReference>
<dbReference type="PANTHER" id="PTHR34301">
    <property type="entry name" value="DNA-BINDING PROTEIN-RELATED"/>
    <property type="match status" value="1"/>
</dbReference>
<gene>
    <name evidence="2" type="ORF">HELGO_WM45475</name>
</gene>